<dbReference type="Gene3D" id="3.90.1150.10">
    <property type="entry name" value="Aspartate Aminotransferase, domain 1"/>
    <property type="match status" value="1"/>
</dbReference>
<comment type="cofactor">
    <cofactor evidence="1">
        <name>pyridoxal 5'-phosphate</name>
        <dbReference type="ChEBI" id="CHEBI:597326"/>
    </cofactor>
</comment>
<organism evidence="6">
    <name type="scientific">hydrothermal vent metagenome</name>
    <dbReference type="NCBI Taxonomy" id="652676"/>
    <lineage>
        <taxon>unclassified sequences</taxon>
        <taxon>metagenomes</taxon>
        <taxon>ecological metagenomes</taxon>
    </lineage>
</organism>
<proteinExistence type="inferred from homology"/>
<dbReference type="InterPro" id="IPR015424">
    <property type="entry name" value="PyrdxlP-dep_Trfase"/>
</dbReference>
<evidence type="ECO:0000259" key="5">
    <source>
        <dbReference type="Pfam" id="PF00155"/>
    </source>
</evidence>
<dbReference type="PANTHER" id="PTHR43643:SF3">
    <property type="entry name" value="HISTIDINOL-PHOSPHATE AMINOTRANSFERASE"/>
    <property type="match status" value="1"/>
</dbReference>
<dbReference type="GO" id="GO:0004400">
    <property type="term" value="F:histidinol-phosphate transaminase activity"/>
    <property type="evidence" value="ECO:0007669"/>
    <property type="project" value="InterPro"/>
</dbReference>
<keyword evidence="4" id="KW-0663">Pyridoxal phosphate</keyword>
<dbReference type="GO" id="GO:0000105">
    <property type="term" value="P:L-histidine biosynthetic process"/>
    <property type="evidence" value="ECO:0007669"/>
    <property type="project" value="InterPro"/>
</dbReference>
<name>A0A1W1D8P2_9ZZZZ</name>
<feature type="domain" description="Aminotransferase class I/classII large" evidence="5">
    <location>
        <begin position="30"/>
        <end position="350"/>
    </location>
</feature>
<dbReference type="SUPFAM" id="SSF53383">
    <property type="entry name" value="PLP-dependent transferases"/>
    <property type="match status" value="1"/>
</dbReference>
<dbReference type="Gene3D" id="3.40.640.10">
    <property type="entry name" value="Type I PLP-dependent aspartate aminotransferase-like (Major domain)"/>
    <property type="match status" value="1"/>
</dbReference>
<dbReference type="InterPro" id="IPR005861">
    <property type="entry name" value="HisP_aminotrans"/>
</dbReference>
<dbReference type="InterPro" id="IPR015421">
    <property type="entry name" value="PyrdxlP-dep_Trfase_major"/>
</dbReference>
<keyword evidence="3 6" id="KW-0808">Transferase</keyword>
<dbReference type="EMBL" id="FPHR01000015">
    <property type="protein sequence ID" value="SFV77003.1"/>
    <property type="molecule type" value="Genomic_DNA"/>
</dbReference>
<dbReference type="HAMAP" id="MF_01023">
    <property type="entry name" value="HisC_aminotrans_2"/>
    <property type="match status" value="1"/>
</dbReference>
<evidence type="ECO:0000313" key="6">
    <source>
        <dbReference type="EMBL" id="SFV77003.1"/>
    </source>
</evidence>
<dbReference type="CDD" id="cd00609">
    <property type="entry name" value="AAT_like"/>
    <property type="match status" value="1"/>
</dbReference>
<sequence length="354" mass="38850">MSVCDSIKSLKPYQGGKPISELQRELGLDHVVKLASNENPLGIGQKTLEAMQQAVSEVDRYPDGNGFELKQAIGNHLDVSTDAITLGNGSNDILELIARAYVCQSTDEVIFSEYAFVVYPLVTQALGAQAMVTKSKDFGHDLEAMLLAITDNTKLIFIANPNNPTGTLLSDDEIHAFLSRVPNSITVVLDQAYFEYLDDKDVAIKWLKEFDHLIITRTFSKAYGLAGLRVGYSVSSSKIADYINRIRQPFNVNHIAQVAAVSALSDQSHLVRSVIANKNGLKQLASGFDKLGLSYIPSSANFISVKVADSAKLYQQLLELGFIVRPVEMKNYLRVSIGTSREISDFLDALKSVL</sequence>
<dbReference type="Pfam" id="PF00155">
    <property type="entry name" value="Aminotran_1_2"/>
    <property type="match status" value="1"/>
</dbReference>
<evidence type="ECO:0000256" key="2">
    <source>
        <dbReference type="ARBA" id="ARBA00022576"/>
    </source>
</evidence>
<dbReference type="InterPro" id="IPR050106">
    <property type="entry name" value="HistidinolP_aminotransfase"/>
</dbReference>
<dbReference type="PANTHER" id="PTHR43643">
    <property type="entry name" value="HISTIDINOL-PHOSPHATE AMINOTRANSFERASE 2"/>
    <property type="match status" value="1"/>
</dbReference>
<dbReference type="InterPro" id="IPR001917">
    <property type="entry name" value="Aminotrans_II_pyridoxalP_BS"/>
</dbReference>
<protein>
    <submittedName>
        <fullName evidence="6">Biosynthetic Aromatic amino acid aminotransferase beta</fullName>
        <ecNumber evidence="6">2.6.1.57</ecNumber>
    </submittedName>
</protein>
<keyword evidence="2 6" id="KW-0032">Aminotransferase</keyword>
<dbReference type="InterPro" id="IPR015422">
    <property type="entry name" value="PyrdxlP-dep_Trfase_small"/>
</dbReference>
<dbReference type="GO" id="GO:0030170">
    <property type="term" value="F:pyridoxal phosphate binding"/>
    <property type="evidence" value="ECO:0007669"/>
    <property type="project" value="InterPro"/>
</dbReference>
<evidence type="ECO:0000256" key="3">
    <source>
        <dbReference type="ARBA" id="ARBA00022679"/>
    </source>
</evidence>
<evidence type="ECO:0000256" key="1">
    <source>
        <dbReference type="ARBA" id="ARBA00001933"/>
    </source>
</evidence>
<evidence type="ECO:0000256" key="4">
    <source>
        <dbReference type="ARBA" id="ARBA00022898"/>
    </source>
</evidence>
<dbReference type="InterPro" id="IPR004839">
    <property type="entry name" value="Aminotransferase_I/II_large"/>
</dbReference>
<dbReference type="NCBIfam" id="TIGR01141">
    <property type="entry name" value="hisC"/>
    <property type="match status" value="1"/>
</dbReference>
<dbReference type="PROSITE" id="PS00599">
    <property type="entry name" value="AA_TRANSFER_CLASS_2"/>
    <property type="match status" value="1"/>
</dbReference>
<dbReference type="EC" id="2.6.1.57" evidence="6"/>
<gene>
    <name evidence="6" type="ORF">MNB_SUP05-4-270</name>
</gene>
<reference evidence="6" key="1">
    <citation type="submission" date="2016-10" db="EMBL/GenBank/DDBJ databases">
        <authorList>
            <person name="de Groot N.N."/>
        </authorList>
    </citation>
    <scope>NUCLEOTIDE SEQUENCE</scope>
</reference>
<dbReference type="AlphaFoldDB" id="A0A1W1D8P2"/>
<accession>A0A1W1D8P2</accession>